<dbReference type="EMBL" id="QXFU01000367">
    <property type="protein sequence ID" value="KAE9035387.1"/>
    <property type="molecule type" value="Genomic_DNA"/>
</dbReference>
<proteinExistence type="predicted"/>
<protein>
    <submittedName>
        <fullName evidence="2">Uncharacterized protein</fullName>
    </submittedName>
</protein>
<evidence type="ECO:0000313" key="3">
    <source>
        <dbReference type="EMBL" id="KAE9345613.1"/>
    </source>
</evidence>
<sequence length="50" mass="5504">MFGSTFDYITKIDLAVGDLITIVVKGTPALSAFLSWEFQDLGPLVPEWSN</sequence>
<accession>A0A6A3N342</accession>
<dbReference type="Proteomes" id="UP000434957">
    <property type="component" value="Unassembled WGS sequence"/>
</dbReference>
<keyword evidence="5" id="KW-1185">Reference proteome</keyword>
<evidence type="ECO:0000313" key="5">
    <source>
        <dbReference type="Proteomes" id="UP000434957"/>
    </source>
</evidence>
<comment type="caution">
    <text evidence="2">The sequence shown here is derived from an EMBL/GenBank/DDBJ whole genome shotgun (WGS) entry which is preliminary data.</text>
</comment>
<dbReference type="Proteomes" id="UP000435112">
    <property type="component" value="Unassembled WGS sequence"/>
</dbReference>
<evidence type="ECO:0000313" key="6">
    <source>
        <dbReference type="Proteomes" id="UP000435112"/>
    </source>
</evidence>
<dbReference type="AlphaFoldDB" id="A0A6A3N342"/>
<dbReference type="EMBL" id="QXFT01000379">
    <property type="protein sequence ID" value="KAE9345613.1"/>
    <property type="molecule type" value="Genomic_DNA"/>
</dbReference>
<dbReference type="OrthoDB" id="89305at2759"/>
<evidence type="ECO:0000313" key="2">
    <source>
        <dbReference type="EMBL" id="KAE9039897.1"/>
    </source>
</evidence>
<reference evidence="4 6" key="1">
    <citation type="submission" date="2018-09" db="EMBL/GenBank/DDBJ databases">
        <title>Genomic investigation of the strawberry pathogen Phytophthora fragariae indicates pathogenicity is determined by transcriptional variation in three key races.</title>
        <authorList>
            <person name="Adams T.M."/>
            <person name="Armitage A.D."/>
            <person name="Sobczyk M.K."/>
            <person name="Bates H.J."/>
            <person name="Dunwell J.M."/>
            <person name="Nellist C.F."/>
            <person name="Harrison R.J."/>
        </authorList>
    </citation>
    <scope>NUCLEOTIDE SEQUENCE [LARGE SCALE GENOMIC DNA]</scope>
    <source>
        <strain evidence="2 4">SCRP249</strain>
        <strain evidence="1 6">SCRP324</strain>
        <strain evidence="3 5">SCRP333</strain>
    </source>
</reference>
<name>A0A6A3N342_9STRA</name>
<organism evidence="2 4">
    <name type="scientific">Phytophthora rubi</name>
    <dbReference type="NCBI Taxonomy" id="129364"/>
    <lineage>
        <taxon>Eukaryota</taxon>
        <taxon>Sar</taxon>
        <taxon>Stramenopiles</taxon>
        <taxon>Oomycota</taxon>
        <taxon>Peronosporomycetes</taxon>
        <taxon>Peronosporales</taxon>
        <taxon>Peronosporaceae</taxon>
        <taxon>Phytophthora</taxon>
    </lineage>
</organism>
<dbReference type="EMBL" id="QXFV01000362">
    <property type="protein sequence ID" value="KAE9039897.1"/>
    <property type="molecule type" value="Genomic_DNA"/>
</dbReference>
<gene>
    <name evidence="2" type="ORF">PR001_g7324</name>
    <name evidence="1" type="ORF">PR002_g7599</name>
    <name evidence="3" type="ORF">PR003_g7860</name>
</gene>
<evidence type="ECO:0000313" key="4">
    <source>
        <dbReference type="Proteomes" id="UP000429607"/>
    </source>
</evidence>
<dbReference type="Proteomes" id="UP000429607">
    <property type="component" value="Unassembled WGS sequence"/>
</dbReference>
<evidence type="ECO:0000313" key="1">
    <source>
        <dbReference type="EMBL" id="KAE9035387.1"/>
    </source>
</evidence>